<accession>A0A167NWC5</accession>
<dbReference type="EMBL" id="KV417277">
    <property type="protein sequence ID" value="KZO98156.1"/>
    <property type="molecule type" value="Genomic_DNA"/>
</dbReference>
<evidence type="ECO:0000313" key="2">
    <source>
        <dbReference type="Proteomes" id="UP000076738"/>
    </source>
</evidence>
<protein>
    <submittedName>
        <fullName evidence="1">Uncharacterized protein</fullName>
    </submittedName>
</protein>
<gene>
    <name evidence="1" type="ORF">CALVIDRAFT_456141</name>
</gene>
<feature type="non-terminal residue" evidence="1">
    <location>
        <position position="84"/>
    </location>
</feature>
<name>A0A167NWC5_CALVF</name>
<dbReference type="OrthoDB" id="432234at2759"/>
<organism evidence="1 2">
    <name type="scientific">Calocera viscosa (strain TUFC12733)</name>
    <dbReference type="NCBI Taxonomy" id="1330018"/>
    <lineage>
        <taxon>Eukaryota</taxon>
        <taxon>Fungi</taxon>
        <taxon>Dikarya</taxon>
        <taxon>Basidiomycota</taxon>
        <taxon>Agaricomycotina</taxon>
        <taxon>Dacrymycetes</taxon>
        <taxon>Dacrymycetales</taxon>
        <taxon>Dacrymycetaceae</taxon>
        <taxon>Calocera</taxon>
    </lineage>
</organism>
<keyword evidence="2" id="KW-1185">Reference proteome</keyword>
<evidence type="ECO:0000313" key="1">
    <source>
        <dbReference type="EMBL" id="KZO98156.1"/>
    </source>
</evidence>
<feature type="non-terminal residue" evidence="1">
    <location>
        <position position="1"/>
    </location>
</feature>
<sequence length="84" mass="8880">LHSGQVHQRLGTCPLVLGMPVVLTTNYDVEAGIVNGTHGVLKGIRYQTDAQGRRHATSCLVHTPDLKGDPLPGLLPGHVPVLAD</sequence>
<proteinExistence type="predicted"/>
<dbReference type="Proteomes" id="UP000076738">
    <property type="component" value="Unassembled WGS sequence"/>
</dbReference>
<dbReference type="AlphaFoldDB" id="A0A167NWC5"/>
<reference evidence="1 2" key="1">
    <citation type="journal article" date="2016" name="Mol. Biol. Evol.">
        <title>Comparative Genomics of Early-Diverging Mushroom-Forming Fungi Provides Insights into the Origins of Lignocellulose Decay Capabilities.</title>
        <authorList>
            <person name="Nagy L.G."/>
            <person name="Riley R."/>
            <person name="Tritt A."/>
            <person name="Adam C."/>
            <person name="Daum C."/>
            <person name="Floudas D."/>
            <person name="Sun H."/>
            <person name="Yadav J.S."/>
            <person name="Pangilinan J."/>
            <person name="Larsson K.H."/>
            <person name="Matsuura K."/>
            <person name="Barry K."/>
            <person name="Labutti K."/>
            <person name="Kuo R."/>
            <person name="Ohm R.A."/>
            <person name="Bhattacharya S.S."/>
            <person name="Shirouzu T."/>
            <person name="Yoshinaga Y."/>
            <person name="Martin F.M."/>
            <person name="Grigoriev I.V."/>
            <person name="Hibbett D.S."/>
        </authorList>
    </citation>
    <scope>NUCLEOTIDE SEQUENCE [LARGE SCALE GENOMIC DNA]</scope>
    <source>
        <strain evidence="1 2">TUFC12733</strain>
    </source>
</reference>